<dbReference type="EMBL" id="JBBMEW010000015">
    <property type="protein sequence ID" value="MEQ2528172.1"/>
    <property type="molecule type" value="Genomic_DNA"/>
</dbReference>
<accession>A0ACC6SEA4</accession>
<gene>
    <name evidence="1" type="ORF">WMO40_15915</name>
</gene>
<proteinExistence type="predicted"/>
<reference evidence="1" key="1">
    <citation type="submission" date="2024-03" db="EMBL/GenBank/DDBJ databases">
        <title>Human intestinal bacterial collection.</title>
        <authorList>
            <person name="Pauvert C."/>
            <person name="Hitch T.C.A."/>
            <person name="Clavel T."/>
        </authorList>
    </citation>
    <scope>NUCLEOTIDE SEQUENCE</scope>
    <source>
        <strain evidence="1">CLA-AA-H227</strain>
    </source>
</reference>
<evidence type="ECO:0000313" key="2">
    <source>
        <dbReference type="Proteomes" id="UP001439875"/>
    </source>
</evidence>
<sequence>MMKNKYTDIVNELTDREIMFHLVATQVLLIVISLILGFFLFDDLSSFWKLLKWDDSKIWTVGVVSGLVIVNVDILLMRILPSSFYDDGGLNQRLFQNKTVWQIAAIAALVAIGEEVLFRGVLQTHFGLVITSIIFALIHYRYLFNLFLFINIVVLSFFIGYIYEMTDNLLVTIVLHFIVDFLLGVMIRFSRKKSNQRGGKTNHE</sequence>
<keyword evidence="2" id="KW-1185">Reference proteome</keyword>
<comment type="caution">
    <text evidence="1">The sequence shown here is derived from an EMBL/GenBank/DDBJ whole genome shotgun (WGS) entry which is preliminary data.</text>
</comment>
<protein>
    <submittedName>
        <fullName evidence="1">Type II CAAX endopeptidase family protein</fullName>
    </submittedName>
</protein>
<dbReference type="Proteomes" id="UP001439875">
    <property type="component" value="Unassembled WGS sequence"/>
</dbReference>
<name>A0ACC6SEA4_9BACI</name>
<evidence type="ECO:0000313" key="1">
    <source>
        <dbReference type="EMBL" id="MEQ2528172.1"/>
    </source>
</evidence>
<organism evidence="1 2">
    <name type="scientific">Robertmurraya yapensis</name>
    <name type="common">ex Hitch et al 2024</name>
    <dbReference type="NCBI Taxonomy" id="3133160"/>
    <lineage>
        <taxon>Bacteria</taxon>
        <taxon>Bacillati</taxon>
        <taxon>Bacillota</taxon>
        <taxon>Bacilli</taxon>
        <taxon>Bacillales</taxon>
        <taxon>Bacillaceae</taxon>
        <taxon>Robertmurraya</taxon>
    </lineage>
</organism>